<reference evidence="1" key="1">
    <citation type="submission" date="2018-02" db="EMBL/GenBank/DDBJ databases">
        <title>Rhizophora mucronata_Transcriptome.</title>
        <authorList>
            <person name="Meera S.P."/>
            <person name="Sreeshan A."/>
            <person name="Augustine A."/>
        </authorList>
    </citation>
    <scope>NUCLEOTIDE SEQUENCE</scope>
    <source>
        <tissue evidence="1">Leaf</tissue>
    </source>
</reference>
<dbReference type="AlphaFoldDB" id="A0A2P2IZU4"/>
<protein>
    <submittedName>
        <fullName evidence="1">Uncharacterized protein</fullName>
    </submittedName>
</protein>
<dbReference type="EMBL" id="GGEC01006260">
    <property type="protein sequence ID" value="MBW86743.1"/>
    <property type="molecule type" value="Transcribed_RNA"/>
</dbReference>
<accession>A0A2P2IZU4</accession>
<organism evidence="1">
    <name type="scientific">Rhizophora mucronata</name>
    <name type="common">Asiatic mangrove</name>
    <dbReference type="NCBI Taxonomy" id="61149"/>
    <lineage>
        <taxon>Eukaryota</taxon>
        <taxon>Viridiplantae</taxon>
        <taxon>Streptophyta</taxon>
        <taxon>Embryophyta</taxon>
        <taxon>Tracheophyta</taxon>
        <taxon>Spermatophyta</taxon>
        <taxon>Magnoliopsida</taxon>
        <taxon>eudicotyledons</taxon>
        <taxon>Gunneridae</taxon>
        <taxon>Pentapetalae</taxon>
        <taxon>rosids</taxon>
        <taxon>fabids</taxon>
        <taxon>Malpighiales</taxon>
        <taxon>Rhizophoraceae</taxon>
        <taxon>Rhizophora</taxon>
    </lineage>
</organism>
<proteinExistence type="predicted"/>
<name>A0A2P2IZU4_RHIMU</name>
<evidence type="ECO:0000313" key="1">
    <source>
        <dbReference type="EMBL" id="MBW86743.1"/>
    </source>
</evidence>
<sequence length="33" mass="3802">MEIIFCIGFNLYVCIFEEEGKLVTLLKIKGHLS</sequence>